<feature type="active site" description="Proton donor" evidence="10 13">
    <location>
        <position position="697"/>
    </location>
</feature>
<dbReference type="InterPro" id="IPR002629">
    <property type="entry name" value="Met_Synth_C/arc"/>
</dbReference>
<name>A0A6N6N5F6_9BACT</name>
<keyword evidence="4 10" id="KW-0489">Methyltransferase</keyword>
<dbReference type="CDD" id="cd03312">
    <property type="entry name" value="CIMS_N_terminal_like"/>
    <property type="match status" value="1"/>
</dbReference>
<comment type="pathway">
    <text evidence="2 10">Amino-acid biosynthesis; L-methionine biosynthesis via de novo pathway; L-methionine from L-homocysteine (MetE route): step 1/1.</text>
</comment>
<dbReference type="FunFam" id="3.20.20.210:FF:000003">
    <property type="entry name" value="5-methyltetrahydropteroyltriglutamate--homocysteine methyltransferase"/>
    <property type="match status" value="1"/>
</dbReference>
<feature type="binding site" evidence="10">
    <location>
        <position position="487"/>
    </location>
    <ligand>
        <name>L-homocysteine</name>
        <dbReference type="ChEBI" id="CHEBI:58199"/>
    </ligand>
</feature>
<keyword evidence="17" id="KW-1185">Reference proteome</keyword>
<keyword evidence="5 10" id="KW-0028">Amino-acid biosynthesis</keyword>
<dbReference type="GO" id="GO:0008270">
    <property type="term" value="F:zinc ion binding"/>
    <property type="evidence" value="ECO:0007669"/>
    <property type="project" value="InterPro"/>
</dbReference>
<dbReference type="UniPathway" id="UPA00051">
    <property type="reaction ID" value="UER00082"/>
</dbReference>
<sequence>MLTHSLGFPRMGIDRELKKVTEAYWKGEKGEQDLLEQGAQLRVRHWEIQAGQGVDLLPVGDFSHYDHMLDTVALLGAVPARYGWEGGSVDTDTYFRMARGDAGHGGATAMEMTKWFDTNYHYIVPEFTEGQTFSLSSTKIFDELDEAVAAGYAAKPVLPGPFTFIGLGKSVPPGFDRWEHLDAIVAVYEEVLGRLSAKCAWVQLDEPLLALDLDAAVTDRFAAVYERLATAAGSAKILVATYFGGVDHHAETLLSLPVGGVHVDLVRAPEQLDAFAARLPEAMHLSLGLVDGRNVWKVDMDKALELVDRAVLAVGADRVMLAPSCSLLHTPVDLSAETGLDAQVREWMAFAVQKCAELDVLRRAAVGQDAQEELAANRAAWDARRSSPLTANAAVRERMESVNETMARRVRPYAERIVSQRERLKLPLLPTTTIGSFPQTPEIRRTRLAFKKGELAKAGYTQAMQGFIAESIEKQEQLGLDVLVHGEAERNDMVEYFGEQLDGFCFTANGWVQSYGSRCVKPPVIFGDVFRPGPMTVEWIRYAQSLTDKPVKGMLTGPVTILQWSFVRDDQPRSETCRQIALAVRDEVVDLEADGVAVIQIDEPALREGLPLRRDLWKEYLDWGVECFRLSASGVQDHTQIHTHMCYAEFNDIIEWIAAMDADVISIEASRSNMELLEAFGRFDYPAEVGPGVYDIHSPRVPPVQEMVDLLRRASKVLPVDHLWVNPDCGLKTRGWPETMEALANMVEAAAKAREILK</sequence>
<comment type="cofactor">
    <cofactor evidence="12">
        <name>Zn(2+)</name>
        <dbReference type="ChEBI" id="CHEBI:29105"/>
    </cofactor>
    <text evidence="12">Binds 2 Zn(2+) ions per subunit.</text>
</comment>
<feature type="binding site" evidence="10">
    <location>
        <position position="668"/>
    </location>
    <ligand>
        <name>Zn(2+)</name>
        <dbReference type="ChEBI" id="CHEBI:29105"/>
        <note>catalytic</note>
    </ligand>
</feature>
<feature type="binding site" evidence="10 11">
    <location>
        <begin position="434"/>
        <end position="436"/>
    </location>
    <ligand>
        <name>L-homocysteine</name>
        <dbReference type="ChEBI" id="CHEBI:58199"/>
    </ligand>
</feature>
<reference evidence="16 17" key="1">
    <citation type="journal article" date="2017" name="Int. J. Syst. Evol. Microbiol.">
        <title>Desulfovibrio senegalensis sp. nov., a mesophilic sulfate reducer isolated from marine sediment.</title>
        <authorList>
            <person name="Thioye A."/>
            <person name="Gam Z.B.A."/>
            <person name="Mbengue M."/>
            <person name="Cayol J.L."/>
            <person name="Joseph-Bartoli M."/>
            <person name="Toure-Kane C."/>
            <person name="Labat M."/>
        </authorList>
    </citation>
    <scope>NUCLEOTIDE SEQUENCE [LARGE SCALE GENOMIC DNA]</scope>
    <source>
        <strain evidence="16 17">DSM 101509</strain>
    </source>
</reference>
<dbReference type="InterPro" id="IPR006276">
    <property type="entry name" value="Cobalamin-indep_Met_synthase"/>
</dbReference>
<feature type="binding site" evidence="10 11">
    <location>
        <begin position="518"/>
        <end position="519"/>
    </location>
    <ligand>
        <name>5-methyltetrahydropteroyltri-L-glutamate</name>
        <dbReference type="ChEBI" id="CHEBI:58207"/>
    </ligand>
</feature>
<evidence type="ECO:0000313" key="17">
    <source>
        <dbReference type="Proteomes" id="UP000438699"/>
    </source>
</evidence>
<comment type="function">
    <text evidence="1 10">Catalyzes the transfer of a methyl group from 5-methyltetrahydrofolate to homocysteine resulting in methionine formation.</text>
</comment>
<evidence type="ECO:0000256" key="10">
    <source>
        <dbReference type="HAMAP-Rule" id="MF_00172"/>
    </source>
</evidence>
<keyword evidence="10" id="KW-0677">Repeat</keyword>
<dbReference type="SUPFAM" id="SSF51726">
    <property type="entry name" value="UROD/MetE-like"/>
    <property type="match status" value="2"/>
</dbReference>
<comment type="catalytic activity">
    <reaction evidence="10">
        <text>5-methyltetrahydropteroyltri-L-glutamate + L-homocysteine = tetrahydropteroyltri-L-glutamate + L-methionine</text>
        <dbReference type="Rhea" id="RHEA:21196"/>
        <dbReference type="ChEBI" id="CHEBI:57844"/>
        <dbReference type="ChEBI" id="CHEBI:58140"/>
        <dbReference type="ChEBI" id="CHEBI:58199"/>
        <dbReference type="ChEBI" id="CHEBI:58207"/>
        <dbReference type="EC" id="2.1.1.14"/>
    </reaction>
</comment>
<feature type="binding site" evidence="11">
    <location>
        <position position="18"/>
    </location>
    <ligand>
        <name>5-methyltetrahydropteroyltri-L-glutamate</name>
        <dbReference type="ChEBI" id="CHEBI:58207"/>
    </ligand>
</feature>
<feature type="binding site" evidence="10">
    <location>
        <begin position="15"/>
        <end position="18"/>
    </location>
    <ligand>
        <name>5-methyltetrahydropteroyltri-L-glutamate</name>
        <dbReference type="ChEBI" id="CHEBI:58207"/>
    </ligand>
</feature>
<evidence type="ECO:0000256" key="8">
    <source>
        <dbReference type="ARBA" id="ARBA00022833"/>
    </source>
</evidence>
<dbReference type="PIRSF" id="PIRSF000382">
    <property type="entry name" value="MeTrfase_B12_ind"/>
    <property type="match status" value="1"/>
</dbReference>
<feature type="domain" description="Cobalamin-independent methionine synthase MetE N-terminal" evidence="15">
    <location>
        <begin position="3"/>
        <end position="309"/>
    </location>
</feature>
<evidence type="ECO:0000256" key="1">
    <source>
        <dbReference type="ARBA" id="ARBA00002777"/>
    </source>
</evidence>
<dbReference type="InterPro" id="IPR013215">
    <property type="entry name" value="Cbl-indep_Met_Synth_N"/>
</dbReference>
<evidence type="ECO:0000256" key="2">
    <source>
        <dbReference type="ARBA" id="ARBA00004681"/>
    </source>
</evidence>
<feature type="binding site" evidence="10 11">
    <location>
        <position position="564"/>
    </location>
    <ligand>
        <name>5-methyltetrahydropteroyltri-L-glutamate</name>
        <dbReference type="ChEBI" id="CHEBI:58207"/>
    </ligand>
</feature>
<feature type="binding site" evidence="10 11">
    <location>
        <position position="602"/>
    </location>
    <ligand>
        <name>L-methionine</name>
        <dbReference type="ChEBI" id="CHEBI:57844"/>
    </ligand>
</feature>
<feature type="binding site" evidence="10">
    <location>
        <position position="608"/>
    </location>
    <ligand>
        <name>5-methyltetrahydropteroyltri-L-glutamate</name>
        <dbReference type="ChEBI" id="CHEBI:58207"/>
    </ligand>
</feature>
<evidence type="ECO:0000256" key="9">
    <source>
        <dbReference type="ARBA" id="ARBA00023167"/>
    </source>
</evidence>
<dbReference type="PANTHER" id="PTHR30519">
    <property type="entry name" value="5-METHYLTETRAHYDROPTEROYLTRIGLUTAMATE--HOMOCYSTEINE METHYLTRANSFERASE"/>
    <property type="match status" value="1"/>
</dbReference>
<dbReference type="GO" id="GO:0003871">
    <property type="term" value="F:5-methyltetrahydropteroyltriglutamate-homocysteine S-methyltransferase activity"/>
    <property type="evidence" value="ECO:0007669"/>
    <property type="project" value="UniProtKB-UniRule"/>
</dbReference>
<dbReference type="CDD" id="cd03311">
    <property type="entry name" value="CIMS_C_terminal_like"/>
    <property type="match status" value="1"/>
</dbReference>
<dbReference type="NCBIfam" id="NF003556">
    <property type="entry name" value="PRK05222.1"/>
    <property type="match status" value="1"/>
</dbReference>
<dbReference type="InterPro" id="IPR038071">
    <property type="entry name" value="UROD/MetE-like_sf"/>
</dbReference>
<evidence type="ECO:0000256" key="13">
    <source>
        <dbReference type="PIRSR" id="PIRSR000382-3"/>
    </source>
</evidence>
<dbReference type="Gene3D" id="3.20.20.210">
    <property type="match status" value="2"/>
</dbReference>
<feature type="binding site" evidence="10 11">
    <location>
        <begin position="434"/>
        <end position="436"/>
    </location>
    <ligand>
        <name>L-methionine</name>
        <dbReference type="ChEBI" id="CHEBI:57844"/>
    </ligand>
</feature>
<feature type="binding site" evidence="12">
    <location>
        <position position="644"/>
    </location>
    <ligand>
        <name>Zn(2+)</name>
        <dbReference type="ChEBI" id="CHEBI:29105"/>
        <label>1</label>
        <note>catalytic</note>
    </ligand>
</feature>
<feature type="binding site" evidence="11">
    <location>
        <position position="119"/>
    </location>
    <ligand>
        <name>5-methyltetrahydropteroyltri-L-glutamate</name>
        <dbReference type="ChEBI" id="CHEBI:58207"/>
    </ligand>
</feature>
<evidence type="ECO:0000256" key="12">
    <source>
        <dbReference type="PIRSR" id="PIRSR000382-2"/>
    </source>
</evidence>
<feature type="binding site" evidence="10">
    <location>
        <position position="646"/>
    </location>
    <ligand>
        <name>Zn(2+)</name>
        <dbReference type="ChEBI" id="CHEBI:29105"/>
        <note>catalytic</note>
    </ligand>
</feature>
<dbReference type="Pfam" id="PF01717">
    <property type="entry name" value="Meth_synt_2"/>
    <property type="match status" value="1"/>
</dbReference>
<feature type="binding site" evidence="10">
    <location>
        <position position="114"/>
    </location>
    <ligand>
        <name>5-methyltetrahydropteroyltri-L-glutamate</name>
        <dbReference type="ChEBI" id="CHEBI:58207"/>
    </ligand>
</feature>
<dbReference type="GO" id="GO:0071265">
    <property type="term" value="P:L-methionine biosynthetic process"/>
    <property type="evidence" value="ECO:0007669"/>
    <property type="project" value="UniProtKB-ARBA"/>
</dbReference>
<evidence type="ECO:0000259" key="14">
    <source>
        <dbReference type="Pfam" id="PF01717"/>
    </source>
</evidence>
<feature type="binding site" evidence="10">
    <location>
        <position position="644"/>
    </location>
    <ligand>
        <name>Zn(2+)</name>
        <dbReference type="ChEBI" id="CHEBI:29105"/>
        <note>catalytic</note>
    </ligand>
</feature>
<dbReference type="GO" id="GO:0032259">
    <property type="term" value="P:methylation"/>
    <property type="evidence" value="ECO:0007669"/>
    <property type="project" value="UniProtKB-KW"/>
</dbReference>
<comment type="caution">
    <text evidence="16">The sequence shown here is derived from an EMBL/GenBank/DDBJ whole genome shotgun (WGS) entry which is preliminary data.</text>
</comment>
<evidence type="ECO:0000256" key="6">
    <source>
        <dbReference type="ARBA" id="ARBA00022679"/>
    </source>
</evidence>
<evidence type="ECO:0000259" key="15">
    <source>
        <dbReference type="Pfam" id="PF08267"/>
    </source>
</evidence>
<feature type="binding site" evidence="10">
    <location>
        <position position="729"/>
    </location>
    <ligand>
        <name>Zn(2+)</name>
        <dbReference type="ChEBI" id="CHEBI:29105"/>
        <note>catalytic</note>
    </ligand>
</feature>
<dbReference type="FunFam" id="3.20.20.210:FF:000002">
    <property type="entry name" value="5-methyltetrahydropteroyltriglutamate--homocysteine methyltransferase"/>
    <property type="match status" value="1"/>
</dbReference>
<keyword evidence="6 10" id="KW-0808">Transferase</keyword>
<evidence type="ECO:0000256" key="11">
    <source>
        <dbReference type="PIRSR" id="PIRSR000382-1"/>
    </source>
</evidence>
<evidence type="ECO:0000256" key="4">
    <source>
        <dbReference type="ARBA" id="ARBA00022603"/>
    </source>
</evidence>
<comment type="similarity">
    <text evidence="3 10">Belongs to the vitamin-B12 independent methionine synthase family.</text>
</comment>
<feature type="binding site" evidence="10 11">
    <location>
        <position position="487"/>
    </location>
    <ligand>
        <name>L-methionine</name>
        <dbReference type="ChEBI" id="CHEBI:57844"/>
    </ligand>
</feature>
<evidence type="ECO:0000256" key="5">
    <source>
        <dbReference type="ARBA" id="ARBA00022605"/>
    </source>
</evidence>
<dbReference type="Proteomes" id="UP000438699">
    <property type="component" value="Unassembled WGS sequence"/>
</dbReference>
<feature type="binding site" evidence="12">
    <location>
        <position position="668"/>
    </location>
    <ligand>
        <name>Zn(2+)</name>
        <dbReference type="ChEBI" id="CHEBI:29105"/>
        <label>1</label>
        <note>catalytic</note>
    </ligand>
</feature>
<dbReference type="Pfam" id="PF08267">
    <property type="entry name" value="Meth_synt_1"/>
    <property type="match status" value="1"/>
</dbReference>
<evidence type="ECO:0000256" key="3">
    <source>
        <dbReference type="ARBA" id="ARBA00009553"/>
    </source>
</evidence>
<dbReference type="OrthoDB" id="244285at2"/>
<keyword evidence="9 10" id="KW-0486">Methionine biosynthesis</keyword>
<dbReference type="HAMAP" id="MF_00172">
    <property type="entry name" value="Meth_synth"/>
    <property type="match status" value="1"/>
</dbReference>
<proteinExistence type="inferred from homology"/>
<evidence type="ECO:0000256" key="7">
    <source>
        <dbReference type="ARBA" id="ARBA00022723"/>
    </source>
</evidence>
<dbReference type="RefSeq" id="WP_151148897.1">
    <property type="nucleotide sequence ID" value="NZ_WAIE01000001.1"/>
</dbReference>
<feature type="binding site" evidence="12">
    <location>
        <position position="729"/>
    </location>
    <ligand>
        <name>Zn(2+)</name>
        <dbReference type="ChEBI" id="CHEBI:29105"/>
        <label>1</label>
        <note>catalytic</note>
    </ligand>
</feature>
<protein>
    <recommendedName>
        <fullName evidence="10">5-methyltetrahydropteroyltriglutamate--homocysteine methyltransferase</fullName>
        <ecNumber evidence="10">2.1.1.14</ecNumber>
    </recommendedName>
    <alternativeName>
        <fullName evidence="10">Cobalamin-independent methionine synthase</fullName>
    </alternativeName>
    <alternativeName>
        <fullName evidence="10">Methionine synthase, vitamin-B12 independent isozyme</fullName>
    </alternativeName>
</protein>
<dbReference type="NCBIfam" id="TIGR01371">
    <property type="entry name" value="met_syn_B12ind"/>
    <property type="match status" value="1"/>
</dbReference>
<organism evidence="16 17">
    <name type="scientific">Pseudodesulfovibrio senegalensis</name>
    <dbReference type="NCBI Taxonomy" id="1721087"/>
    <lineage>
        <taxon>Bacteria</taxon>
        <taxon>Pseudomonadati</taxon>
        <taxon>Thermodesulfobacteriota</taxon>
        <taxon>Desulfovibrionia</taxon>
        <taxon>Desulfovibrionales</taxon>
        <taxon>Desulfovibrionaceae</taxon>
    </lineage>
</organism>
<keyword evidence="8 10" id="KW-0862">Zinc</keyword>
<feature type="binding site" evidence="10 11">
    <location>
        <position position="602"/>
    </location>
    <ligand>
        <name>L-homocysteine</name>
        <dbReference type="ChEBI" id="CHEBI:58199"/>
    </ligand>
</feature>
<feature type="domain" description="Cobalamin-independent methionine synthase MetE C-terminal/archaeal" evidence="14">
    <location>
        <begin position="429"/>
        <end position="751"/>
    </location>
</feature>
<keyword evidence="7 10" id="KW-0479">Metal-binding</keyword>
<accession>A0A6N6N5F6</accession>
<feature type="binding site" evidence="12">
    <location>
        <position position="646"/>
    </location>
    <ligand>
        <name>Zn(2+)</name>
        <dbReference type="ChEBI" id="CHEBI:29105"/>
        <label>1</label>
        <note>catalytic</note>
    </ligand>
</feature>
<evidence type="ECO:0000313" key="16">
    <source>
        <dbReference type="EMBL" id="KAB1442705.1"/>
    </source>
</evidence>
<gene>
    <name evidence="10 16" type="primary">metE</name>
    <name evidence="16" type="ORF">F8A88_00045</name>
</gene>
<dbReference type="EC" id="2.1.1.14" evidence="10"/>
<comment type="cofactor">
    <cofactor evidence="10">
        <name>Zn(2+)</name>
        <dbReference type="ChEBI" id="CHEBI:29105"/>
    </cofactor>
    <text evidence="10">Binds 1 zinc ion per subunit.</text>
</comment>
<dbReference type="EMBL" id="WAIE01000001">
    <property type="protein sequence ID" value="KAB1442705.1"/>
    <property type="molecule type" value="Genomic_DNA"/>
</dbReference>
<dbReference type="AlphaFoldDB" id="A0A6N6N5F6"/>